<sequence>MYVFVLILLFSASFWVLDMLDKVCSFFFGGAVIKDFFLLGFAHGMIVEVSLFFLLLNFRF</sequence>
<proteinExistence type="predicted"/>
<name>A0ABQ9C9Q0_9ROSI</name>
<evidence type="ECO:0000313" key="2">
    <source>
        <dbReference type="EMBL" id="KAJ6396319.1"/>
    </source>
</evidence>
<protein>
    <submittedName>
        <fullName evidence="2">Uncharacterized protein</fullName>
    </submittedName>
</protein>
<dbReference type="Proteomes" id="UP001141253">
    <property type="component" value="Chromosome 4"/>
</dbReference>
<feature type="transmembrane region" description="Helical" evidence="1">
    <location>
        <begin position="36"/>
        <end position="56"/>
    </location>
</feature>
<comment type="caution">
    <text evidence="2">The sequence shown here is derived from an EMBL/GenBank/DDBJ whole genome shotgun (WGS) entry which is preliminary data.</text>
</comment>
<evidence type="ECO:0000313" key="3">
    <source>
        <dbReference type="Proteomes" id="UP001141253"/>
    </source>
</evidence>
<keyword evidence="1" id="KW-1133">Transmembrane helix</keyword>
<organism evidence="2 3">
    <name type="scientific">Salix suchowensis</name>
    <dbReference type="NCBI Taxonomy" id="1278906"/>
    <lineage>
        <taxon>Eukaryota</taxon>
        <taxon>Viridiplantae</taxon>
        <taxon>Streptophyta</taxon>
        <taxon>Embryophyta</taxon>
        <taxon>Tracheophyta</taxon>
        <taxon>Spermatophyta</taxon>
        <taxon>Magnoliopsida</taxon>
        <taxon>eudicotyledons</taxon>
        <taxon>Gunneridae</taxon>
        <taxon>Pentapetalae</taxon>
        <taxon>rosids</taxon>
        <taxon>fabids</taxon>
        <taxon>Malpighiales</taxon>
        <taxon>Salicaceae</taxon>
        <taxon>Saliceae</taxon>
        <taxon>Salix</taxon>
    </lineage>
</organism>
<reference evidence="2" key="2">
    <citation type="journal article" date="2023" name="Int. J. Mol. Sci.">
        <title>De Novo Assembly and Annotation of 11 Diverse Shrub Willow (Salix) Genomes Reveals Novel Gene Organization in Sex-Linked Regions.</title>
        <authorList>
            <person name="Hyden B."/>
            <person name="Feng K."/>
            <person name="Yates T.B."/>
            <person name="Jawdy S."/>
            <person name="Cereghino C."/>
            <person name="Smart L.B."/>
            <person name="Muchero W."/>
        </authorList>
    </citation>
    <scope>NUCLEOTIDE SEQUENCE</scope>
    <source>
        <tissue evidence="2">Shoot tip</tissue>
    </source>
</reference>
<dbReference type="EMBL" id="JAPFFI010000004">
    <property type="protein sequence ID" value="KAJ6396319.1"/>
    <property type="molecule type" value="Genomic_DNA"/>
</dbReference>
<keyword evidence="3" id="KW-1185">Reference proteome</keyword>
<reference evidence="2" key="1">
    <citation type="submission" date="2022-10" db="EMBL/GenBank/DDBJ databases">
        <authorList>
            <person name="Hyden B.L."/>
            <person name="Feng K."/>
            <person name="Yates T."/>
            <person name="Jawdy S."/>
            <person name="Smart L.B."/>
            <person name="Muchero W."/>
        </authorList>
    </citation>
    <scope>NUCLEOTIDE SEQUENCE</scope>
    <source>
        <tissue evidence="2">Shoot tip</tissue>
    </source>
</reference>
<gene>
    <name evidence="2" type="ORF">OIU77_021365</name>
</gene>
<evidence type="ECO:0000256" key="1">
    <source>
        <dbReference type="SAM" id="Phobius"/>
    </source>
</evidence>
<keyword evidence="1" id="KW-0472">Membrane</keyword>
<accession>A0ABQ9C9Q0</accession>
<keyword evidence="1" id="KW-0812">Transmembrane</keyword>